<evidence type="ECO:0000256" key="1">
    <source>
        <dbReference type="SAM" id="MobiDB-lite"/>
    </source>
</evidence>
<evidence type="ECO:0000313" key="3">
    <source>
        <dbReference type="Proteomes" id="UP001159427"/>
    </source>
</evidence>
<protein>
    <submittedName>
        <fullName evidence="2">Uncharacterized protein</fullName>
    </submittedName>
</protein>
<sequence length="142" mass="16275">MCFSNGKQAPDDAKQHKKSIGPEVKLKIRCPRLDQDFSSLDLVSLGDYLQYCFRARPVHEELVTVYRDLPTSFRTVARWNQHFSGGRESVKDEARAGRPRTSVTDSSVERAEVLIVEDSNYNTQILSFGAWCKLRKCTCYRP</sequence>
<accession>A0ABN8R4U7</accession>
<organism evidence="2 3">
    <name type="scientific">Porites evermanni</name>
    <dbReference type="NCBI Taxonomy" id="104178"/>
    <lineage>
        <taxon>Eukaryota</taxon>
        <taxon>Metazoa</taxon>
        <taxon>Cnidaria</taxon>
        <taxon>Anthozoa</taxon>
        <taxon>Hexacorallia</taxon>
        <taxon>Scleractinia</taxon>
        <taxon>Fungiina</taxon>
        <taxon>Poritidae</taxon>
        <taxon>Porites</taxon>
    </lineage>
</organism>
<gene>
    <name evidence="2" type="ORF">PEVE_00008666</name>
</gene>
<feature type="region of interest" description="Disordered" evidence="1">
    <location>
        <begin position="1"/>
        <end position="20"/>
    </location>
</feature>
<proteinExistence type="predicted"/>
<dbReference type="EMBL" id="CALNXI010001592">
    <property type="protein sequence ID" value="CAH3172867.1"/>
    <property type="molecule type" value="Genomic_DNA"/>
</dbReference>
<evidence type="ECO:0000313" key="2">
    <source>
        <dbReference type="EMBL" id="CAH3172867.1"/>
    </source>
</evidence>
<reference evidence="2 3" key="1">
    <citation type="submission" date="2022-05" db="EMBL/GenBank/DDBJ databases">
        <authorList>
            <consortium name="Genoscope - CEA"/>
            <person name="William W."/>
        </authorList>
    </citation>
    <scope>NUCLEOTIDE SEQUENCE [LARGE SCALE GENOMIC DNA]</scope>
</reference>
<keyword evidence="3" id="KW-1185">Reference proteome</keyword>
<comment type="caution">
    <text evidence="2">The sequence shown here is derived from an EMBL/GenBank/DDBJ whole genome shotgun (WGS) entry which is preliminary data.</text>
</comment>
<name>A0ABN8R4U7_9CNID</name>
<dbReference type="Proteomes" id="UP001159427">
    <property type="component" value="Unassembled WGS sequence"/>
</dbReference>